<evidence type="ECO:0000313" key="1">
    <source>
        <dbReference type="EMBL" id="KAH3667779.1"/>
    </source>
</evidence>
<keyword evidence="2" id="KW-1185">Reference proteome</keyword>
<dbReference type="GO" id="GO:0005739">
    <property type="term" value="C:mitochondrion"/>
    <property type="evidence" value="ECO:0007669"/>
    <property type="project" value="TreeGrafter"/>
</dbReference>
<reference evidence="1" key="1">
    <citation type="journal article" date="2021" name="Open Biol.">
        <title>Shared evolutionary footprints suggest mitochondrial oxidative damage underlies multiple complex I losses in fungi.</title>
        <authorList>
            <person name="Schikora-Tamarit M.A."/>
            <person name="Marcet-Houben M."/>
            <person name="Nosek J."/>
            <person name="Gabaldon T."/>
        </authorList>
    </citation>
    <scope>NUCLEOTIDE SEQUENCE</scope>
    <source>
        <strain evidence="1">CBS6341</strain>
    </source>
</reference>
<dbReference type="PANTHER" id="PTHR28177">
    <property type="entry name" value="ALTERED INHERITANCE OF MITOCHONDRIA PROTEIN 19, MITOCHONDRIAL"/>
    <property type="match status" value="1"/>
</dbReference>
<dbReference type="InterPro" id="IPR019419">
    <property type="entry name" value="AIM19"/>
</dbReference>
<comment type="caution">
    <text evidence="1">The sequence shown here is derived from an EMBL/GenBank/DDBJ whole genome shotgun (WGS) entry which is preliminary data.</text>
</comment>
<dbReference type="Proteomes" id="UP000769528">
    <property type="component" value="Unassembled WGS sequence"/>
</dbReference>
<proteinExistence type="predicted"/>
<dbReference type="PANTHER" id="PTHR28177:SF1">
    <property type="entry name" value="ALTERED INHERITANCE OF MITOCHONDRIA PROTEIN 19, MITOCHONDRIAL"/>
    <property type="match status" value="1"/>
</dbReference>
<dbReference type="AlphaFoldDB" id="A0A9P8PA92"/>
<evidence type="ECO:0000313" key="2">
    <source>
        <dbReference type="Proteomes" id="UP000769528"/>
    </source>
</evidence>
<name>A0A9P8PA92_9ASCO</name>
<organism evidence="1 2">
    <name type="scientific">Wickerhamomyces mucosus</name>
    <dbReference type="NCBI Taxonomy" id="1378264"/>
    <lineage>
        <taxon>Eukaryota</taxon>
        <taxon>Fungi</taxon>
        <taxon>Dikarya</taxon>
        <taxon>Ascomycota</taxon>
        <taxon>Saccharomycotina</taxon>
        <taxon>Saccharomycetes</taxon>
        <taxon>Phaffomycetales</taxon>
        <taxon>Wickerhamomycetaceae</taxon>
        <taxon>Wickerhamomyces</taxon>
    </lineage>
</organism>
<dbReference type="EMBL" id="JAEUBF010001380">
    <property type="protein sequence ID" value="KAH3667779.1"/>
    <property type="molecule type" value="Genomic_DNA"/>
</dbReference>
<gene>
    <name evidence="1" type="ORF">WICMUC_005311</name>
</gene>
<dbReference type="Pfam" id="PF10315">
    <property type="entry name" value="Aim19"/>
    <property type="match status" value="1"/>
</dbReference>
<sequence>MVTITEIKDEVQNDLSKVNKKDSVTQQLYEYSQTPLPALLQSSLLLLTPWISSQPQSLIKQSSSGSLLTKSKRIGPSTPSALLFGSALGLGSFIIHDGDLDSGSGFITAWSTLYLIVNGRSTFNGLLYGRPWPLVLTTVSGVNAYTYGHQFFFGGNKESAF</sequence>
<dbReference type="OrthoDB" id="5554402at2759"/>
<accession>A0A9P8PA92</accession>
<reference evidence="1" key="2">
    <citation type="submission" date="2021-01" db="EMBL/GenBank/DDBJ databases">
        <authorList>
            <person name="Schikora-Tamarit M.A."/>
        </authorList>
    </citation>
    <scope>NUCLEOTIDE SEQUENCE</scope>
    <source>
        <strain evidence="1">CBS6341</strain>
    </source>
</reference>
<protein>
    <submittedName>
        <fullName evidence="1">Uncharacterized protein</fullName>
    </submittedName>
</protein>